<dbReference type="PANTHER" id="PTHR32305">
    <property type="match status" value="1"/>
</dbReference>
<dbReference type="InterPro" id="IPR056823">
    <property type="entry name" value="TEN-like_YD-shell"/>
</dbReference>
<reference evidence="6 7" key="1">
    <citation type="journal article" date="2019" name="Int. J. Syst. Evol. Microbiol.">
        <title>The Global Catalogue of Microorganisms (GCM) 10K type strain sequencing project: providing services to taxonomists for standard genome sequencing and annotation.</title>
        <authorList>
            <consortium name="The Broad Institute Genomics Platform"/>
            <consortium name="The Broad Institute Genome Sequencing Center for Infectious Disease"/>
            <person name="Wu L."/>
            <person name="Ma J."/>
        </authorList>
    </citation>
    <scope>NUCLEOTIDE SEQUENCE [LARGE SCALE GENOMIC DNA]</scope>
    <source>
        <strain evidence="6 7">JCM 13244</strain>
    </source>
</reference>
<proteinExistence type="predicted"/>
<evidence type="ECO:0000259" key="5">
    <source>
        <dbReference type="Pfam" id="PF25023"/>
    </source>
</evidence>
<feature type="compositionally biased region" description="Basic and acidic residues" evidence="2">
    <location>
        <begin position="306"/>
        <end position="336"/>
    </location>
</feature>
<dbReference type="InterPro" id="IPR022385">
    <property type="entry name" value="Rhs_assc_core"/>
</dbReference>
<dbReference type="InterPro" id="IPR031325">
    <property type="entry name" value="RHS_repeat"/>
</dbReference>
<evidence type="ECO:0000313" key="6">
    <source>
        <dbReference type="EMBL" id="GAA1719352.1"/>
    </source>
</evidence>
<evidence type="ECO:0000259" key="4">
    <source>
        <dbReference type="Pfam" id="PF21725"/>
    </source>
</evidence>
<dbReference type="RefSeq" id="WP_246586097.1">
    <property type="nucleotide sequence ID" value="NZ_BAAALR010000087.1"/>
</dbReference>
<sequence>MGDPDAGRTPQIRIPVDAKPKDLIPGDPDDIDDLVLELRAYAGAFQDGKDKLRPLELADWSGKGASEFRKSVDRLPKELTSGHDQFTHAASALAAYATKLRSVQKRCEPIIEDADAARAASKAHHTKVETYNDAVKRGDEQLPDRPSETDPGIAAMESCVGRLDKLIEELQLVVDASKKKIDEAAEKAPDKPSNWQKVGDSFKDGLWKVHHGILGLGEIPASIVKGDGKGLAMQLAGMADGAAYAAQHPKEFAKAVTNWDMWSKDPLRAAGEITPSLLLALATGGASALRKELRTGQTAAQRLALRKRDLGRDGEASRRADSEGTQDRHTRDKDCETDPVDVATGEMVMPATDVSLPGALPLVLERTFVSGHTCGGWFGRTWAATLDQRLELDADGIVFVTADGMVLRYGVPTPGEDTYPARGPRWPLRWDGAAGGTMRIEIPERDHTLHFTPLAGNGNELPLEVIEDRNGRSITFTYDEEGTPREVAHSGGYRIAIDTDPELARITALRLLGVGAAEEGTTLVSFGYNGAGDLTEVFNSAEEPMRFTYDDQHRVTSWTDRNGTSFGYVYDHRGRVLRTIGSDDMMTGRFHYDEASRTTVYTDSLGHRITYVFDEAYRAVSRTDALGHTTHTEWDPETRRLPLSVTDPLGHTTRYAYDDSGNLIRVDRPDGTAATATYDGDGRPLEVREPDGAVWRHAYDERGNRVRTTDPMGAETHYAYDESGNLTSVTDPLGHTTRIVCDAAGLPIEVTDALGNTTRVRRGTHGRITRVTDPLGHVTRQGWTIEGKPAWRTRPDGSRETWTWDAEGNLLEHTDPAGNSTRHTHTHFDLPATRTEPDGATYAFTYDTELRLTGVTNPQGLTWTYTYDGAGQVVSETDFNGRTLSYEHDAAGRLISRENGAGEALAYTRDALGRTVSTRTADGAETTFAYDAAGRLTRAANPDTELSRTYDARGRVLSETVGDRTTSYAYDAAGNRTERITPSGLRSTWTYDATGRPTTLTTADNSLHFAYDAAGRETMRTFGDDVTLTQAWDAVDRMTGQTVTGPANALIQHRAYSYRPDDHLTEIRELTSGTRRFDLDPVGRVTAVHAHGWTETYAYDATGNLTHATATGHEAPGAREFTGTLIHRAGRTSYEHDAQGRLTRRTRKLLNGQTRTWTYTWNAEDRLTDATTPDGERWHYTYDPLGRRTAKQRLAEDGTVAEAVEFTWDGTRLAQRATAEGATLTWDYAPGTHRPITQTENRESKAHFHAIITDLVGTPTELVTPDGTLAWQHRTTLWGTLLPAPSGSVDCPLRFPGQYADPETGLHYNYFRHYDPETARYASPDPLGLEPAPNHYSYVRSPHHWTDPLGLSACEDASKIDVDNLKMTRTVERHLDDVHEIKNDKDGGRAFVRSRPFTDSRLTIREVMEGSAPYADPRGTEGAVRWDTPGSFHGREGKWELVIDTNTNTILHFNFTRE</sequence>
<organism evidence="6 7">
    <name type="scientific">Streptomyces yatensis</name>
    <dbReference type="NCBI Taxonomy" id="155177"/>
    <lineage>
        <taxon>Bacteria</taxon>
        <taxon>Bacillati</taxon>
        <taxon>Actinomycetota</taxon>
        <taxon>Actinomycetes</taxon>
        <taxon>Kitasatosporales</taxon>
        <taxon>Streptomycetaceae</taxon>
        <taxon>Streptomyces</taxon>
        <taxon>Streptomyces violaceusniger group</taxon>
    </lineage>
</organism>
<dbReference type="PANTHER" id="PTHR32305:SF15">
    <property type="entry name" value="PROTEIN RHSA-RELATED"/>
    <property type="match status" value="1"/>
</dbReference>
<evidence type="ECO:0000313" key="7">
    <source>
        <dbReference type="Proteomes" id="UP001499947"/>
    </source>
</evidence>
<feature type="domain" description="Putative T7SS secretion signal" evidence="4">
    <location>
        <begin position="19"/>
        <end position="192"/>
    </location>
</feature>
<feature type="domain" description="DUF6531" evidence="3">
    <location>
        <begin position="338"/>
        <end position="409"/>
    </location>
</feature>
<feature type="region of interest" description="Disordered" evidence="2">
    <location>
        <begin position="306"/>
        <end position="339"/>
    </location>
</feature>
<dbReference type="EMBL" id="BAAALR010000087">
    <property type="protein sequence ID" value="GAA1719352.1"/>
    <property type="molecule type" value="Genomic_DNA"/>
</dbReference>
<dbReference type="InterPro" id="IPR049082">
    <property type="entry name" value="T7SS_signal"/>
</dbReference>
<evidence type="ECO:0000256" key="2">
    <source>
        <dbReference type="SAM" id="MobiDB-lite"/>
    </source>
</evidence>
<accession>A0ABN2J7G8</accession>
<gene>
    <name evidence="6" type="ORF">GCM10009680_71000</name>
</gene>
<dbReference type="NCBIfam" id="TIGR03696">
    <property type="entry name" value="Rhs_assc_core"/>
    <property type="match status" value="1"/>
</dbReference>
<dbReference type="Proteomes" id="UP001499947">
    <property type="component" value="Unassembled WGS sequence"/>
</dbReference>
<dbReference type="NCBIfam" id="TIGR01643">
    <property type="entry name" value="YD_repeat_2x"/>
    <property type="match status" value="14"/>
</dbReference>
<dbReference type="Pfam" id="PF25023">
    <property type="entry name" value="TEN_YD-shell"/>
    <property type="match status" value="2"/>
</dbReference>
<feature type="region of interest" description="Disordered" evidence="2">
    <location>
        <begin position="131"/>
        <end position="151"/>
    </location>
</feature>
<feature type="domain" description="Teneurin-like YD-shell" evidence="5">
    <location>
        <begin position="1080"/>
        <end position="1325"/>
    </location>
</feature>
<dbReference type="InterPro" id="IPR045351">
    <property type="entry name" value="DUF6531"/>
</dbReference>
<feature type="domain" description="Teneurin-like YD-shell" evidence="5">
    <location>
        <begin position="923"/>
        <end position="1009"/>
    </location>
</feature>
<name>A0ABN2J7G8_9ACTN</name>
<feature type="region of interest" description="Disordered" evidence="2">
    <location>
        <begin position="1"/>
        <end position="26"/>
    </location>
</feature>
<dbReference type="Pfam" id="PF20148">
    <property type="entry name" value="DUF6531"/>
    <property type="match status" value="1"/>
</dbReference>
<evidence type="ECO:0000259" key="3">
    <source>
        <dbReference type="Pfam" id="PF20148"/>
    </source>
</evidence>
<comment type="caution">
    <text evidence="6">The sequence shown here is derived from an EMBL/GenBank/DDBJ whole genome shotgun (WGS) entry which is preliminary data.</text>
</comment>
<evidence type="ECO:0000256" key="1">
    <source>
        <dbReference type="ARBA" id="ARBA00022737"/>
    </source>
</evidence>
<dbReference type="Pfam" id="PF05593">
    <property type="entry name" value="RHS_repeat"/>
    <property type="match status" value="6"/>
</dbReference>
<dbReference type="Pfam" id="PF21725">
    <property type="entry name" value="T7SS_signal"/>
    <property type="match status" value="1"/>
</dbReference>
<evidence type="ECO:0008006" key="8">
    <source>
        <dbReference type="Google" id="ProtNLM"/>
    </source>
</evidence>
<dbReference type="Gene3D" id="2.180.10.10">
    <property type="entry name" value="RHS repeat-associated core"/>
    <property type="match status" value="4"/>
</dbReference>
<keyword evidence="1" id="KW-0677">Repeat</keyword>
<keyword evidence="7" id="KW-1185">Reference proteome</keyword>
<protein>
    <recommendedName>
        <fullName evidence="8">Type IV secretion protein Rhs</fullName>
    </recommendedName>
</protein>
<dbReference type="InterPro" id="IPR050708">
    <property type="entry name" value="T6SS_VgrG/RHS"/>
</dbReference>
<feature type="compositionally biased region" description="Basic and acidic residues" evidence="2">
    <location>
        <begin position="131"/>
        <end position="148"/>
    </location>
</feature>
<dbReference type="InterPro" id="IPR006530">
    <property type="entry name" value="YD"/>
</dbReference>